<proteinExistence type="predicted"/>
<dbReference type="OMA" id="NRSAHTS"/>
<name>A0A167YSJ0_PENCH</name>
<protein>
    <submittedName>
        <fullName evidence="2">Uncharacterized protein</fullName>
    </submittedName>
</protein>
<dbReference type="EMBL" id="CM002798">
    <property type="protein sequence ID" value="KZN94471.1"/>
    <property type="molecule type" value="Genomic_DNA"/>
</dbReference>
<gene>
    <name evidence="2" type="ORF">EN45_046680</name>
</gene>
<feature type="region of interest" description="Disordered" evidence="1">
    <location>
        <begin position="1"/>
        <end position="44"/>
    </location>
</feature>
<feature type="compositionally biased region" description="Polar residues" evidence="1">
    <location>
        <begin position="1"/>
        <end position="15"/>
    </location>
</feature>
<evidence type="ECO:0000256" key="1">
    <source>
        <dbReference type="SAM" id="MobiDB-lite"/>
    </source>
</evidence>
<feature type="compositionally biased region" description="Polar residues" evidence="1">
    <location>
        <begin position="35"/>
        <end position="44"/>
    </location>
</feature>
<dbReference type="AlphaFoldDB" id="A0A167YSJ0"/>
<organism evidence="2">
    <name type="scientific">Penicillium chrysogenum</name>
    <name type="common">Penicillium notatum</name>
    <dbReference type="NCBI Taxonomy" id="5076"/>
    <lineage>
        <taxon>Eukaryota</taxon>
        <taxon>Fungi</taxon>
        <taxon>Dikarya</taxon>
        <taxon>Ascomycota</taxon>
        <taxon>Pezizomycotina</taxon>
        <taxon>Eurotiomycetes</taxon>
        <taxon>Eurotiomycetidae</taxon>
        <taxon>Eurotiales</taxon>
        <taxon>Aspergillaceae</taxon>
        <taxon>Penicillium</taxon>
        <taxon>Penicillium chrysogenum species complex</taxon>
    </lineage>
</organism>
<sequence length="114" mass="12866">MANRSDPQNEQNGNSEMKDPVQPGSSSSDIDERMSTQLALNRSAHTSVPLSFPYLLTTSPARDYEKAIDETNVISEDRLRRAIPQSSTSYHEPTEDTFDISWRPDPSGHPRRTF</sequence>
<reference evidence="2" key="1">
    <citation type="journal article" date="2014" name="Genome Announc.">
        <title>Complete sequencing and chromosome-scale genome assembly of the industrial progenitor strain P2niaD18 from the penicillin producer Penicillium chrysogenum.</title>
        <authorList>
            <person name="Specht T."/>
            <person name="Dahlmann T.A."/>
            <person name="Zadra I."/>
            <person name="Kurnsteiner H."/>
            <person name="Kuck U."/>
        </authorList>
    </citation>
    <scope>NUCLEOTIDE SEQUENCE [LARGE SCALE GENOMIC DNA]</scope>
    <source>
        <strain evidence="2">P2niaD18</strain>
    </source>
</reference>
<evidence type="ECO:0000313" key="2">
    <source>
        <dbReference type="EMBL" id="KZN94471.1"/>
    </source>
</evidence>
<accession>A0A167YSJ0</accession>
<dbReference type="Proteomes" id="UP000076449">
    <property type="component" value="Chromosome I"/>
</dbReference>
<feature type="region of interest" description="Disordered" evidence="1">
    <location>
        <begin position="78"/>
        <end position="114"/>
    </location>
</feature>